<accession>A0A9W6EZS8</accession>
<name>A0A9W6EZS8_9CHLO</name>
<evidence type="ECO:0000313" key="3">
    <source>
        <dbReference type="Proteomes" id="UP001165080"/>
    </source>
</evidence>
<reference evidence="2 3" key="1">
    <citation type="journal article" date="2023" name="Commun. Biol.">
        <title>Reorganization of the ancestral sex-determining regions during the evolution of trioecy in Pleodorina starrii.</title>
        <authorList>
            <person name="Takahashi K."/>
            <person name="Suzuki S."/>
            <person name="Kawai-Toyooka H."/>
            <person name="Yamamoto K."/>
            <person name="Hamaji T."/>
            <person name="Ootsuki R."/>
            <person name="Yamaguchi H."/>
            <person name="Kawachi M."/>
            <person name="Higashiyama T."/>
            <person name="Nozaki H."/>
        </authorList>
    </citation>
    <scope>NUCLEOTIDE SEQUENCE [LARGE SCALE GENOMIC DNA]</scope>
    <source>
        <strain evidence="2 3">NIES-4479</strain>
    </source>
</reference>
<evidence type="ECO:0000313" key="2">
    <source>
        <dbReference type="EMBL" id="GLC50939.1"/>
    </source>
</evidence>
<feature type="region of interest" description="Disordered" evidence="1">
    <location>
        <begin position="88"/>
        <end position="112"/>
    </location>
</feature>
<comment type="caution">
    <text evidence="2">The sequence shown here is derived from an EMBL/GenBank/DDBJ whole genome shotgun (WGS) entry which is preliminary data.</text>
</comment>
<dbReference type="Proteomes" id="UP001165080">
    <property type="component" value="Unassembled WGS sequence"/>
</dbReference>
<evidence type="ECO:0000256" key="1">
    <source>
        <dbReference type="SAM" id="MobiDB-lite"/>
    </source>
</evidence>
<feature type="compositionally biased region" description="Acidic residues" evidence="1">
    <location>
        <begin position="95"/>
        <end position="104"/>
    </location>
</feature>
<dbReference type="EMBL" id="BRXU01000004">
    <property type="protein sequence ID" value="GLC50939.1"/>
    <property type="molecule type" value="Genomic_DNA"/>
</dbReference>
<organism evidence="2 3">
    <name type="scientific">Pleodorina starrii</name>
    <dbReference type="NCBI Taxonomy" id="330485"/>
    <lineage>
        <taxon>Eukaryota</taxon>
        <taxon>Viridiplantae</taxon>
        <taxon>Chlorophyta</taxon>
        <taxon>core chlorophytes</taxon>
        <taxon>Chlorophyceae</taxon>
        <taxon>CS clade</taxon>
        <taxon>Chlamydomonadales</taxon>
        <taxon>Volvocaceae</taxon>
        <taxon>Pleodorina</taxon>
    </lineage>
</organism>
<proteinExistence type="predicted"/>
<gene>
    <name evidence="2" type="primary">PLESTB000903</name>
    <name evidence="2" type="ORF">PLESTB_000448600</name>
</gene>
<dbReference type="AlphaFoldDB" id="A0A9W6EZS8"/>
<sequence length="141" mass="14966">MSLTRANAYFTARVQHASGRFQHPPYLAWAASLLWYLQVRSYIGVRPPPGAAVAVSAGAKHGAADGSPGVYLNRWDIYSNGHGGLQGVQGVSPEVQEDEGDSDEGTGRVDGMGVDNLQGTVKAILTNIRSTPSYVLGQHCI</sequence>
<protein>
    <submittedName>
        <fullName evidence="2">Uncharacterized protein</fullName>
    </submittedName>
</protein>
<keyword evidence="3" id="KW-1185">Reference proteome</keyword>